<evidence type="ECO:0000313" key="3">
    <source>
        <dbReference type="EMBL" id="AGB32806.1"/>
    </source>
</evidence>
<dbReference type="Proteomes" id="UP000010843">
    <property type="component" value="Chromosome"/>
</dbReference>
<reference evidence="3" key="2">
    <citation type="submission" date="2012-02" db="EMBL/GenBank/DDBJ databases">
        <title>Complete sequence of chromosome of Natrinema pellirubrum DSM 15624.</title>
        <authorList>
            <consortium name="US DOE Joint Genome Institute"/>
            <person name="Lucas S."/>
            <person name="Han J."/>
            <person name="Lapidus A."/>
            <person name="Cheng J.-F."/>
            <person name="Goodwin L."/>
            <person name="Pitluck S."/>
            <person name="Peters L."/>
            <person name="Teshima H."/>
            <person name="Detter J.C."/>
            <person name="Han C."/>
            <person name="Tapia R."/>
            <person name="Land M."/>
            <person name="Hauser L."/>
            <person name="Kyrpides N."/>
            <person name="Ivanova N."/>
            <person name="Pagani I."/>
            <person name="Sproer C."/>
            <person name="Anderson I."/>
            <person name="Woyke T."/>
        </authorList>
    </citation>
    <scope>NUCLEOTIDE SEQUENCE</scope>
    <source>
        <strain evidence="3">DSM 15624</strain>
    </source>
</reference>
<dbReference type="AlphaFoldDB" id="L0JR28"/>
<dbReference type="OrthoDB" id="118020at2157"/>
<organism evidence="3 5">
    <name type="scientific">Natrinema pellirubrum (strain DSM 15624 / CIP 106293 / JCM 10476 / NCIMB 786 / 157)</name>
    <dbReference type="NCBI Taxonomy" id="797303"/>
    <lineage>
        <taxon>Archaea</taxon>
        <taxon>Methanobacteriati</taxon>
        <taxon>Methanobacteriota</taxon>
        <taxon>Stenosarchaea group</taxon>
        <taxon>Halobacteria</taxon>
        <taxon>Halobacteriales</taxon>
        <taxon>Natrialbaceae</taxon>
        <taxon>Natrinema</taxon>
    </lineage>
</organism>
<dbReference type="EMBL" id="CP003372">
    <property type="protein sequence ID" value="AGB32806.1"/>
    <property type="molecule type" value="Genomic_DNA"/>
</dbReference>
<evidence type="ECO:0000313" key="6">
    <source>
        <dbReference type="Proteomes" id="UP000011593"/>
    </source>
</evidence>
<keyword evidence="1" id="KW-1133">Transmembrane helix</keyword>
<sequence>MNLRRSSRDDRGVSVVVGTVLLIGMITMAMAVLGAAVLSTDLVDSPPRAEFVYQEDGNGTVAIGLTDVQKLTADGTEIKLEGEGSCGMWGSGGDLEEGAVTTVEDGDCPDSLEEGDVIQIIGAETLIDTYELRGVSGATYGADCTDEIDEKIDDGDPIVIQDGEVVECDLTDGDDRIDSPVTVRDGGELIGNISTTDEIKIDDGTVDGYVNSSKNFQLKDSSTIGGSVRLTGGGSDLTVEGGTDVGGSITTTDNDLNIVIDNTGSTIGSDITSDGSVTVKSDHNIQGSITATDDITLNDGSKVDDDVDAGDNDVTLKDTSIIQGNVTDADFVDCKGSSDVKGSINADTNC</sequence>
<dbReference type="RefSeq" id="WP_006181209.1">
    <property type="nucleotide sequence ID" value="NC_019962.1"/>
</dbReference>
<evidence type="ECO:0000313" key="5">
    <source>
        <dbReference type="Proteomes" id="UP000010843"/>
    </source>
</evidence>
<dbReference type="PATRIC" id="fig|797303.5.peg.1834"/>
<dbReference type="GeneID" id="14333592"/>
<keyword evidence="6" id="KW-1185">Reference proteome</keyword>
<dbReference type="HOGENOM" id="CLU_791353_0_0_2"/>
<feature type="transmembrane region" description="Helical" evidence="1">
    <location>
        <begin position="12"/>
        <end position="38"/>
    </location>
</feature>
<dbReference type="EMBL" id="AOIE01000063">
    <property type="protein sequence ID" value="ELY75568.1"/>
    <property type="molecule type" value="Genomic_DNA"/>
</dbReference>
<dbReference type="eggNOG" id="arCOG02417">
    <property type="taxonomic scope" value="Archaea"/>
</dbReference>
<reference evidence="5" key="1">
    <citation type="submission" date="2012-02" db="EMBL/GenBank/DDBJ databases">
        <title>Complete sequence of chromosome of Natrinema pellirubrum DSM 15624.</title>
        <authorList>
            <person name="Lucas S."/>
            <person name="Han J."/>
            <person name="Lapidus A."/>
            <person name="Cheng J.-F."/>
            <person name="Goodwin L."/>
            <person name="Pitluck S."/>
            <person name="Peters L."/>
            <person name="Teshima H."/>
            <person name="Detter J.C."/>
            <person name="Han C."/>
            <person name="Tapia R."/>
            <person name="Land M."/>
            <person name="Hauser L."/>
            <person name="Kyrpides N."/>
            <person name="Ivanova N."/>
            <person name="Pagani I."/>
            <person name="Sproer C."/>
            <person name="Anderson I."/>
            <person name="Woyke T."/>
        </authorList>
    </citation>
    <scope>NUCLEOTIDE SEQUENCE [LARGE SCALE GENOMIC DNA]</scope>
    <source>
        <strain evidence="5">DSM 15624 / JCM 10476 / NCIMB 786</strain>
    </source>
</reference>
<evidence type="ECO:0000256" key="1">
    <source>
        <dbReference type="SAM" id="Phobius"/>
    </source>
</evidence>
<dbReference type="Pfam" id="PF07790">
    <property type="entry name" value="Pilin_N"/>
    <property type="match status" value="1"/>
</dbReference>
<accession>L0JR28</accession>
<keyword evidence="1" id="KW-0812">Transmembrane</keyword>
<reference evidence="4 6" key="3">
    <citation type="journal article" date="2014" name="PLoS Genet.">
        <title>Phylogenetically driven sequencing of extremely halophilic archaea reveals strategies for static and dynamic osmo-response.</title>
        <authorList>
            <person name="Becker E.A."/>
            <person name="Seitzer P.M."/>
            <person name="Tritt A."/>
            <person name="Larsen D."/>
            <person name="Krusor M."/>
            <person name="Yao A.I."/>
            <person name="Wu D."/>
            <person name="Madern D."/>
            <person name="Eisen J.A."/>
            <person name="Darling A.E."/>
            <person name="Facciotti M.T."/>
        </authorList>
    </citation>
    <scope>NUCLEOTIDE SEQUENCE [LARGE SCALE GENOMIC DNA]</scope>
    <source>
        <strain evidence="4 6">DSM 15624</strain>
    </source>
</reference>
<proteinExistence type="predicted"/>
<feature type="domain" description="Archaeal Type IV pilin N-terminal" evidence="2">
    <location>
        <begin position="11"/>
        <end position="63"/>
    </location>
</feature>
<evidence type="ECO:0000313" key="4">
    <source>
        <dbReference type="EMBL" id="ELY75568.1"/>
    </source>
</evidence>
<dbReference type="Proteomes" id="UP000011593">
    <property type="component" value="Unassembled WGS sequence"/>
</dbReference>
<gene>
    <name evidence="3" type="ordered locus">Natpe_3012</name>
    <name evidence="4" type="ORF">C488_09164</name>
</gene>
<name>L0JR28_NATP1</name>
<dbReference type="KEGG" id="npe:Natpe_3012"/>
<dbReference type="InterPro" id="IPR012859">
    <property type="entry name" value="Pilin_N_archaeal"/>
</dbReference>
<keyword evidence="1" id="KW-0472">Membrane</keyword>
<evidence type="ECO:0000259" key="2">
    <source>
        <dbReference type="Pfam" id="PF07790"/>
    </source>
</evidence>
<protein>
    <submittedName>
        <fullName evidence="4">Type II secretory pathway component</fullName>
    </submittedName>
</protein>